<dbReference type="GO" id="GO:0005634">
    <property type="term" value="C:nucleus"/>
    <property type="evidence" value="ECO:0007669"/>
    <property type="project" value="TreeGrafter"/>
</dbReference>
<accession>A0A8C2NMK8</accession>
<reference evidence="10" key="1">
    <citation type="submission" date="2019-03" db="EMBL/GenBank/DDBJ databases">
        <title>Genome sequencing and reference-guided assembly of Black Bengal Goat (Capra hircus).</title>
        <authorList>
            <person name="Siddiki A.Z."/>
            <person name="Baten A."/>
            <person name="Billah M."/>
            <person name="Alam M.A.U."/>
            <person name="Shawrob K.S.M."/>
            <person name="Saha S."/>
            <person name="Chowdhury M."/>
            <person name="Rahman A.H."/>
            <person name="Stear M."/>
            <person name="Miah G."/>
            <person name="Das G.B."/>
            <person name="Hossain M.M."/>
            <person name="Kumkum M."/>
            <person name="Islam M.S."/>
            <person name="Mollah A.M."/>
            <person name="Ahsan A."/>
            <person name="Tusar F."/>
            <person name="Khan M.K.I."/>
        </authorList>
    </citation>
    <scope>NUCLEOTIDE SEQUENCE [LARGE SCALE GENOMIC DNA]</scope>
</reference>
<dbReference type="GO" id="GO:0005829">
    <property type="term" value="C:cytosol"/>
    <property type="evidence" value="ECO:0007669"/>
    <property type="project" value="TreeGrafter"/>
</dbReference>
<evidence type="ECO:0000259" key="9">
    <source>
        <dbReference type="PROSITE" id="PS52027"/>
    </source>
</evidence>
<feature type="compositionally biased region" description="Acidic residues" evidence="8">
    <location>
        <begin position="184"/>
        <end position="200"/>
    </location>
</feature>
<feature type="compositionally biased region" description="Polar residues" evidence="8">
    <location>
        <begin position="404"/>
        <end position="417"/>
    </location>
</feature>
<evidence type="ECO:0000256" key="3">
    <source>
        <dbReference type="ARBA" id="ARBA00022723"/>
    </source>
</evidence>
<dbReference type="Pfam" id="PF04180">
    <property type="entry name" value="LTV"/>
    <property type="match status" value="1"/>
</dbReference>
<feature type="compositionally biased region" description="Basic and acidic residues" evidence="8">
    <location>
        <begin position="418"/>
        <end position="442"/>
    </location>
</feature>
<dbReference type="PANTHER" id="PTHR21531">
    <property type="entry name" value="LOW-TEMPERATURE VIABILITY PROTEIN LTV1-RELATED"/>
    <property type="match status" value="1"/>
</dbReference>
<organism evidence="10">
    <name type="scientific">Capra hircus</name>
    <name type="common">Goat</name>
    <dbReference type="NCBI Taxonomy" id="9925"/>
    <lineage>
        <taxon>Eukaryota</taxon>
        <taxon>Metazoa</taxon>
        <taxon>Chordata</taxon>
        <taxon>Craniata</taxon>
        <taxon>Vertebrata</taxon>
        <taxon>Euteleostomi</taxon>
        <taxon>Mammalia</taxon>
        <taxon>Eutheria</taxon>
        <taxon>Laurasiatheria</taxon>
        <taxon>Artiodactyla</taxon>
        <taxon>Ruminantia</taxon>
        <taxon>Pecora</taxon>
        <taxon>Bovidae</taxon>
        <taxon>Caprinae</taxon>
        <taxon>Capra</taxon>
    </lineage>
</organism>
<evidence type="ECO:0000256" key="1">
    <source>
        <dbReference type="ARBA" id="ARBA00009078"/>
    </source>
</evidence>
<feature type="region of interest" description="Disordered" evidence="8">
    <location>
        <begin position="25"/>
        <end position="53"/>
    </location>
</feature>
<keyword evidence="4 7" id="KW-0863">Zinc-finger</keyword>
<keyword evidence="3" id="KW-0479">Metal-binding</keyword>
<comment type="similarity">
    <text evidence="1">Belongs to the LTV1 family.</text>
</comment>
<proteinExistence type="inferred from homology"/>
<comment type="function">
    <text evidence="6">Essential for ribosome biogenesis.</text>
</comment>
<dbReference type="AlphaFoldDB" id="A0A8C2NMK8"/>
<dbReference type="PROSITE" id="PS52027">
    <property type="entry name" value="ZF_C2HC_C3H"/>
    <property type="match status" value="1"/>
</dbReference>
<dbReference type="GO" id="GO:0042274">
    <property type="term" value="P:ribosomal small subunit biogenesis"/>
    <property type="evidence" value="ECO:0007669"/>
    <property type="project" value="InterPro"/>
</dbReference>
<feature type="region of interest" description="Disordered" evidence="8">
    <location>
        <begin position="167"/>
        <end position="221"/>
    </location>
</feature>
<reference evidence="10" key="2">
    <citation type="submission" date="2025-08" db="UniProtKB">
        <authorList>
            <consortium name="Ensembl"/>
        </authorList>
    </citation>
    <scope>IDENTIFICATION</scope>
</reference>
<dbReference type="InterPro" id="IPR049899">
    <property type="entry name" value="Znf_C2HC_C3H"/>
</dbReference>
<dbReference type="PANTHER" id="PTHR21531:SF0">
    <property type="entry name" value="PROTEIN LTV1 HOMOLOG"/>
    <property type="match status" value="1"/>
</dbReference>
<evidence type="ECO:0000256" key="5">
    <source>
        <dbReference type="ARBA" id="ARBA00022833"/>
    </source>
</evidence>
<dbReference type="InterPro" id="IPR007307">
    <property type="entry name" value="Ltv1"/>
</dbReference>
<feature type="region of interest" description="Disordered" evidence="8">
    <location>
        <begin position="74"/>
        <end position="104"/>
    </location>
</feature>
<dbReference type="GO" id="GO:0008270">
    <property type="term" value="F:zinc ion binding"/>
    <property type="evidence" value="ECO:0007669"/>
    <property type="project" value="UniProtKB-KW"/>
</dbReference>
<evidence type="ECO:0000256" key="8">
    <source>
        <dbReference type="SAM" id="MobiDB-lite"/>
    </source>
</evidence>
<evidence type="ECO:0000256" key="7">
    <source>
        <dbReference type="PROSITE-ProRule" id="PRU01371"/>
    </source>
</evidence>
<keyword evidence="5" id="KW-0862">Zinc</keyword>
<evidence type="ECO:0000256" key="2">
    <source>
        <dbReference type="ARBA" id="ARBA00021561"/>
    </source>
</evidence>
<sequence>MPHRKKKPFIEKKKAVSFHLVHRSQRDPLAADETAPQRVLLPTQKIKDEERRAEQRKYGVFFDDDYDYLQHLKEPSGPSELIPTSTFGAPYRGDGREEPLVTSTSGIKLPSSVFASEFEEDVGLLNKAAPVSGPRLDFDPDIVAALDDDFDFDNPDNLLEDDFILQASKPTEEEEGMEIQKSEAEDDSEWEDVGDEEGGGDDSRYDRAGSSDEDLSAPGKPLGAVENHFFWEEETKSRFTEYSLTSSVMRRNEQLTLHDERFEKFYEQYDDDEIGALDNAELEGSIQVDSNRLEEVLNDYYKEKAENCVKLNTLEPFEDQDLPVNELDGSEEEEIVTVVLEEAKEKWDCESICSTYSNLYNHPQLIKYQPKPKQIRLSSKTGIPLNVLPKKGLTAKQVERMQMINNSDLPKMSTQPRSKSESKEDKRARKQAIKEERKERHGPICRKLFNKKRKPFNSLKQRLQGTDIPTVGKEPQSKPQPVRKSNWRQHHEDFINAMQSAKQCTLAIKEGRPLPPPPAPTVNPDYIQCPYCKRRFNETAASRHINFCKDQESRRVFDPAQTAARLATRAQDQLWTLLLEQNSDKDLLNLLKKINSSRSAWLPNRLQPGWSYPGTPPKVRELEASVYMPAISLETSCRTSKNYIQIFLSTPFKFFPSNH</sequence>
<evidence type="ECO:0000256" key="6">
    <source>
        <dbReference type="ARBA" id="ARBA00043887"/>
    </source>
</evidence>
<gene>
    <name evidence="10" type="primary">LTV1</name>
</gene>
<feature type="compositionally biased region" description="Basic and acidic residues" evidence="8">
    <location>
        <begin position="201"/>
        <end position="210"/>
    </location>
</feature>
<protein>
    <recommendedName>
        <fullName evidence="2">Protein LTV1 homolog</fullName>
    </recommendedName>
</protein>
<evidence type="ECO:0000313" key="10">
    <source>
        <dbReference type="Ensembl" id="ENSCHIP00010005875.1"/>
    </source>
</evidence>
<evidence type="ECO:0000256" key="4">
    <source>
        <dbReference type="ARBA" id="ARBA00022771"/>
    </source>
</evidence>
<dbReference type="GO" id="GO:0000056">
    <property type="term" value="P:ribosomal small subunit export from nucleus"/>
    <property type="evidence" value="ECO:0007669"/>
    <property type="project" value="TreeGrafter"/>
</dbReference>
<feature type="region of interest" description="Disordered" evidence="8">
    <location>
        <begin position="404"/>
        <end position="486"/>
    </location>
</feature>
<feature type="domain" description="C2HC/C3H-type" evidence="9">
    <location>
        <begin position="525"/>
        <end position="554"/>
    </location>
</feature>
<dbReference type="GO" id="GO:0030688">
    <property type="term" value="C:preribosome, small subunit precursor"/>
    <property type="evidence" value="ECO:0007669"/>
    <property type="project" value="TreeGrafter"/>
</dbReference>
<name>A0A8C2NMK8_CAPHI</name>
<dbReference type="Ensembl" id="ENSCHIT00010008170.1">
    <property type="protein sequence ID" value="ENSCHIP00010005875.1"/>
    <property type="gene ID" value="ENSCHIG00010004182.1"/>
</dbReference>